<name>A0A017RRF8_9CLOT</name>
<gene>
    <name evidence="1" type="ORF">Q428_14445</name>
</gene>
<dbReference type="OrthoDB" id="1937416at2"/>
<dbReference type="InterPro" id="IPR014942">
    <property type="entry name" value="AbiEii"/>
</dbReference>
<evidence type="ECO:0000313" key="2">
    <source>
        <dbReference type="Proteomes" id="UP000019681"/>
    </source>
</evidence>
<dbReference type="EMBL" id="AZQP01000087">
    <property type="protein sequence ID" value="EYE87232.1"/>
    <property type="molecule type" value="Genomic_DNA"/>
</dbReference>
<reference evidence="1 2" key="1">
    <citation type="journal article" date="2014" name="Genome Announc.">
        <title>Draft Genome Sequence of Fervidicella metallireducens Strain AeBT, an Iron-Reducing Thermoanaerobe from the Great Artesian Basin.</title>
        <authorList>
            <person name="Patel B.K."/>
        </authorList>
    </citation>
    <scope>NUCLEOTIDE SEQUENCE [LARGE SCALE GENOMIC DNA]</scope>
    <source>
        <strain evidence="1 2">AeB</strain>
    </source>
</reference>
<proteinExistence type="predicted"/>
<dbReference type="AlphaFoldDB" id="A0A017RRF8"/>
<dbReference type="RefSeq" id="WP_035381802.1">
    <property type="nucleotide sequence ID" value="NZ_AZQP01000087.1"/>
</dbReference>
<dbReference type="Pfam" id="PF08843">
    <property type="entry name" value="AbiEii"/>
    <property type="match status" value="1"/>
</dbReference>
<comment type="caution">
    <text evidence="1">The sequence shown here is derived from an EMBL/GenBank/DDBJ whole genome shotgun (WGS) entry which is preliminary data.</text>
</comment>
<accession>A0A017RRF8</accession>
<sequence length="390" mass="46059">MGKKNIFLHDSFYFSKHTIRSESNYYGVKKESLEVNKWIYEIIGQLQEMLSSNVVIKGGAASQLYLPIEFQRCTADIDFACIIDKEDIVNSLEYLKYKFTKCNCFFDYKEYIPKHVKDSFHSIEMSTFLLDLPFIFNKGRKKDLKIDFVYHSNSQDISCFMNKCNVLGLTLDYTPICVPKNILIAEKLLTFASNSIGLEKHRIDGYYKNTYDVYNLLNVETSADFFVDIAENLSKVVDKECKTKRISTLSTQIILDDISDTLFNFFTWDLFVKDPYCHVKVKKFIDSNIQQHIRTYMDIDTWAIMFMYIYTYISSIKAYIKTKQILYFDLINDYIDEITFIESLSKGERELYRKKFIMKISEWNSKVIVKNIMNINRMCFLTMLIEKNLI</sequence>
<organism evidence="1 2">
    <name type="scientific">Fervidicella metallireducens AeB</name>
    <dbReference type="NCBI Taxonomy" id="1403537"/>
    <lineage>
        <taxon>Bacteria</taxon>
        <taxon>Bacillati</taxon>
        <taxon>Bacillota</taxon>
        <taxon>Clostridia</taxon>
        <taxon>Eubacteriales</taxon>
        <taxon>Clostridiaceae</taxon>
        <taxon>Fervidicella</taxon>
    </lineage>
</organism>
<dbReference type="Proteomes" id="UP000019681">
    <property type="component" value="Unassembled WGS sequence"/>
</dbReference>
<keyword evidence="2" id="KW-1185">Reference proteome</keyword>
<protein>
    <submittedName>
        <fullName evidence="1">Uncharacterized protein</fullName>
    </submittedName>
</protein>
<evidence type="ECO:0000313" key="1">
    <source>
        <dbReference type="EMBL" id="EYE87232.1"/>
    </source>
</evidence>